<protein>
    <recommendedName>
        <fullName evidence="1">non-specific serine/threonine protein kinase</fullName>
        <ecNumber evidence="1">2.7.11.1</ecNumber>
    </recommendedName>
</protein>
<dbReference type="Gene3D" id="1.10.510.10">
    <property type="entry name" value="Transferase(Phosphotransferase) domain 1"/>
    <property type="match status" value="1"/>
</dbReference>
<proteinExistence type="predicted"/>
<dbReference type="PANTHER" id="PTHR46821:SF7">
    <property type="entry name" value="PROTEIN KINASE SUPERFAMILY PROTEIN"/>
    <property type="match status" value="1"/>
</dbReference>
<dbReference type="Pfam" id="PF00069">
    <property type="entry name" value="Pkinase"/>
    <property type="match status" value="1"/>
</dbReference>
<dbReference type="PANTHER" id="PTHR46821">
    <property type="entry name" value="OS07G0586332 PROTEIN"/>
    <property type="match status" value="1"/>
</dbReference>
<keyword evidence="2" id="KW-0723">Serine/threonine-protein kinase</keyword>
<comment type="catalytic activity">
    <reaction evidence="8">
        <text>L-seryl-[protein] + ATP = O-phospho-L-seryl-[protein] + ADP + H(+)</text>
        <dbReference type="Rhea" id="RHEA:17989"/>
        <dbReference type="Rhea" id="RHEA-COMP:9863"/>
        <dbReference type="Rhea" id="RHEA-COMP:11604"/>
        <dbReference type="ChEBI" id="CHEBI:15378"/>
        <dbReference type="ChEBI" id="CHEBI:29999"/>
        <dbReference type="ChEBI" id="CHEBI:30616"/>
        <dbReference type="ChEBI" id="CHEBI:83421"/>
        <dbReference type="ChEBI" id="CHEBI:456216"/>
        <dbReference type="EC" id="2.7.11.1"/>
    </reaction>
</comment>
<comment type="caution">
    <text evidence="10">The sequence shown here is derived from an EMBL/GenBank/DDBJ whole genome shotgun (WGS) entry which is preliminary data.</text>
</comment>
<dbReference type="PROSITE" id="PS50011">
    <property type="entry name" value="PROTEIN_KINASE_DOM"/>
    <property type="match status" value="1"/>
</dbReference>
<organism evidence="10 11">
    <name type="scientific">Abeliophyllum distichum</name>
    <dbReference type="NCBI Taxonomy" id="126358"/>
    <lineage>
        <taxon>Eukaryota</taxon>
        <taxon>Viridiplantae</taxon>
        <taxon>Streptophyta</taxon>
        <taxon>Embryophyta</taxon>
        <taxon>Tracheophyta</taxon>
        <taxon>Spermatophyta</taxon>
        <taxon>Magnoliopsida</taxon>
        <taxon>eudicotyledons</taxon>
        <taxon>Gunneridae</taxon>
        <taxon>Pentapetalae</taxon>
        <taxon>asterids</taxon>
        <taxon>lamiids</taxon>
        <taxon>Lamiales</taxon>
        <taxon>Oleaceae</taxon>
        <taxon>Forsythieae</taxon>
        <taxon>Abeliophyllum</taxon>
    </lineage>
</organism>
<dbReference type="GO" id="GO:0005524">
    <property type="term" value="F:ATP binding"/>
    <property type="evidence" value="ECO:0007669"/>
    <property type="project" value="UniProtKB-KW"/>
</dbReference>
<dbReference type="InterPro" id="IPR011009">
    <property type="entry name" value="Kinase-like_dom_sf"/>
</dbReference>
<evidence type="ECO:0000256" key="3">
    <source>
        <dbReference type="ARBA" id="ARBA00022679"/>
    </source>
</evidence>
<evidence type="ECO:0000256" key="5">
    <source>
        <dbReference type="ARBA" id="ARBA00022777"/>
    </source>
</evidence>
<evidence type="ECO:0000256" key="7">
    <source>
        <dbReference type="ARBA" id="ARBA00047899"/>
    </source>
</evidence>
<dbReference type="SUPFAM" id="SSF56112">
    <property type="entry name" value="Protein kinase-like (PK-like)"/>
    <property type="match status" value="1"/>
</dbReference>
<keyword evidence="11" id="KW-1185">Reference proteome</keyword>
<feature type="domain" description="Protein kinase" evidence="9">
    <location>
        <begin position="1"/>
        <end position="243"/>
    </location>
</feature>
<keyword evidence="6" id="KW-0067">ATP-binding</keyword>
<dbReference type="InterPro" id="IPR000719">
    <property type="entry name" value="Prot_kinase_dom"/>
</dbReference>
<evidence type="ECO:0000256" key="8">
    <source>
        <dbReference type="ARBA" id="ARBA00048679"/>
    </source>
</evidence>
<evidence type="ECO:0000256" key="4">
    <source>
        <dbReference type="ARBA" id="ARBA00022741"/>
    </source>
</evidence>
<dbReference type="EC" id="2.7.11.1" evidence="1"/>
<dbReference type="EMBL" id="JBFOLK010000001">
    <property type="protein sequence ID" value="KAL2540104.1"/>
    <property type="molecule type" value="Genomic_DNA"/>
</dbReference>
<gene>
    <name evidence="10" type="ORF">Adt_01082</name>
</gene>
<comment type="catalytic activity">
    <reaction evidence="7">
        <text>L-threonyl-[protein] + ATP = O-phospho-L-threonyl-[protein] + ADP + H(+)</text>
        <dbReference type="Rhea" id="RHEA:46608"/>
        <dbReference type="Rhea" id="RHEA-COMP:11060"/>
        <dbReference type="Rhea" id="RHEA-COMP:11605"/>
        <dbReference type="ChEBI" id="CHEBI:15378"/>
        <dbReference type="ChEBI" id="CHEBI:30013"/>
        <dbReference type="ChEBI" id="CHEBI:30616"/>
        <dbReference type="ChEBI" id="CHEBI:61977"/>
        <dbReference type="ChEBI" id="CHEBI:456216"/>
        <dbReference type="EC" id="2.7.11.1"/>
    </reaction>
</comment>
<keyword evidence="3" id="KW-0808">Transferase</keyword>
<evidence type="ECO:0000256" key="1">
    <source>
        <dbReference type="ARBA" id="ARBA00012513"/>
    </source>
</evidence>
<dbReference type="InterPro" id="IPR044576">
    <property type="entry name" value="At4g25390-like"/>
</dbReference>
<reference evidence="11" key="1">
    <citation type="submission" date="2024-07" db="EMBL/GenBank/DDBJ databases">
        <title>Two chromosome-level genome assemblies of Korean endemic species Abeliophyllum distichum and Forsythia ovata (Oleaceae).</title>
        <authorList>
            <person name="Jang H."/>
        </authorList>
    </citation>
    <scope>NUCLEOTIDE SEQUENCE [LARGE SCALE GENOMIC DNA]</scope>
</reference>
<sequence length="243" mass="26649">MGFSSNPGKCRMLLVYELLENGSLQDCLFHQKSEELKNWDKRFSFALHIAKGLEYLHHYCDPPIIYGDVKPSNNLLDESFNAKIADFGLARFKLEENVEGEVKEVNLGNGGGTVEDNGSVLEETESVITASGFEFNNAHQRVGVERSLEGAFLRAEASPEVTMRVELSPEAETAPVVLSLTTVAAMASPSEGLEKTSVSEGILIVLVLGLREKGTRGKRRRRVFLGMIVGGSKIMEEKGSREG</sequence>
<evidence type="ECO:0000256" key="6">
    <source>
        <dbReference type="ARBA" id="ARBA00022840"/>
    </source>
</evidence>
<evidence type="ECO:0000259" key="9">
    <source>
        <dbReference type="PROSITE" id="PS50011"/>
    </source>
</evidence>
<dbReference type="GO" id="GO:0004674">
    <property type="term" value="F:protein serine/threonine kinase activity"/>
    <property type="evidence" value="ECO:0007669"/>
    <property type="project" value="UniProtKB-KW"/>
</dbReference>
<dbReference type="AlphaFoldDB" id="A0ABD1VRV3"/>
<evidence type="ECO:0000313" key="11">
    <source>
        <dbReference type="Proteomes" id="UP001604336"/>
    </source>
</evidence>
<evidence type="ECO:0000256" key="2">
    <source>
        <dbReference type="ARBA" id="ARBA00022527"/>
    </source>
</evidence>
<evidence type="ECO:0000313" key="10">
    <source>
        <dbReference type="EMBL" id="KAL2540104.1"/>
    </source>
</evidence>
<accession>A0ABD1VRV3</accession>
<dbReference type="FunFam" id="1.10.510.10:FF:001023">
    <property type="entry name" value="Os07g0541700 protein"/>
    <property type="match status" value="1"/>
</dbReference>
<keyword evidence="4" id="KW-0547">Nucleotide-binding</keyword>
<name>A0ABD1VRV3_9LAMI</name>
<keyword evidence="5" id="KW-0418">Kinase</keyword>
<dbReference type="Proteomes" id="UP001604336">
    <property type="component" value="Unassembled WGS sequence"/>
</dbReference>